<dbReference type="GO" id="GO:0003677">
    <property type="term" value="F:DNA binding"/>
    <property type="evidence" value="ECO:0007669"/>
    <property type="project" value="UniProtKB-KW"/>
</dbReference>
<feature type="region of interest" description="Disordered" evidence="2">
    <location>
        <begin position="1"/>
        <end position="24"/>
    </location>
</feature>
<reference evidence="4" key="1">
    <citation type="submission" date="2019-11" db="EMBL/GenBank/DDBJ databases">
        <title>Genomic insights into an expanded diversity of filamentous marine cyanobacteria reveals the extraordinary biosynthetic potential of Moorea and Okeania.</title>
        <authorList>
            <person name="Ferreira Leao T."/>
            <person name="Wang M."/>
            <person name="Moss N."/>
            <person name="Da Silva R."/>
            <person name="Sanders J."/>
            <person name="Nurk S."/>
            <person name="Gurevich A."/>
            <person name="Humphrey G."/>
            <person name="Reher R."/>
            <person name="Zhu Q."/>
            <person name="Belda-Ferre P."/>
            <person name="Glukhov E."/>
            <person name="Rex R."/>
            <person name="Dorrestein P.C."/>
            <person name="Knight R."/>
            <person name="Pevzner P."/>
            <person name="Gerwick W.H."/>
            <person name="Gerwick L."/>
        </authorList>
    </citation>
    <scope>NUCLEOTIDE SEQUENCE</scope>
    <source>
        <strain evidence="4">SIO1C4</strain>
    </source>
</reference>
<keyword evidence="1" id="KW-0238">DNA-binding</keyword>
<feature type="compositionally biased region" description="Basic residues" evidence="2">
    <location>
        <begin position="1"/>
        <end position="21"/>
    </location>
</feature>
<feature type="region of interest" description="Disordered" evidence="2">
    <location>
        <begin position="175"/>
        <end position="212"/>
    </location>
</feature>
<dbReference type="Pfam" id="PF07282">
    <property type="entry name" value="Cas12f1-like_TNB"/>
    <property type="match status" value="1"/>
</dbReference>
<gene>
    <name evidence="4" type="ORF">F6J89_21965</name>
</gene>
<evidence type="ECO:0000256" key="2">
    <source>
        <dbReference type="SAM" id="MobiDB-lite"/>
    </source>
</evidence>
<sequence length="212" mass="23382">TNSRTARRLAIRQRAASRKVKGSSNKAKAYQRLGRMQHKIAQKREAHLWKAASKIVKTADVVGREELNIRGMIKRANPKHDGNGGYLKNGAAAKSGLNKQIVDASWGTLFQMLGWLALKAGKHVVTVNPKNTSRECPCCGHRVPTRSKIWETKRRGFIIIVSCHICLNPRVSKRGEANNSSSLKNEFSPAPKASKNTAWSIDPSNTDSSSKS</sequence>
<feature type="compositionally biased region" description="Polar residues" evidence="2">
    <location>
        <begin position="194"/>
        <end position="212"/>
    </location>
</feature>
<dbReference type="AlphaFoldDB" id="A0A6B3NF00"/>
<dbReference type="EMBL" id="JAAHFQ010000507">
    <property type="protein sequence ID" value="NER30213.1"/>
    <property type="molecule type" value="Genomic_DNA"/>
</dbReference>
<evidence type="ECO:0000259" key="3">
    <source>
        <dbReference type="Pfam" id="PF07282"/>
    </source>
</evidence>
<evidence type="ECO:0000313" key="4">
    <source>
        <dbReference type="EMBL" id="NER30213.1"/>
    </source>
</evidence>
<comment type="caution">
    <text evidence="4">The sequence shown here is derived from an EMBL/GenBank/DDBJ whole genome shotgun (WGS) entry which is preliminary data.</text>
</comment>
<feature type="domain" description="Cas12f1-like TNB" evidence="3">
    <location>
        <begin position="106"/>
        <end position="157"/>
    </location>
</feature>
<name>A0A6B3NF00_9CYAN</name>
<proteinExistence type="predicted"/>
<protein>
    <submittedName>
        <fullName evidence="4">Transposase</fullName>
    </submittedName>
</protein>
<feature type="non-terminal residue" evidence="4">
    <location>
        <position position="1"/>
    </location>
</feature>
<accession>A0A6B3NF00</accession>
<dbReference type="InterPro" id="IPR010095">
    <property type="entry name" value="Cas12f1-like_TNB"/>
</dbReference>
<dbReference type="NCBIfam" id="NF040570">
    <property type="entry name" value="guided_TnpB"/>
    <property type="match status" value="1"/>
</dbReference>
<organism evidence="4">
    <name type="scientific">Symploca sp. SIO1C4</name>
    <dbReference type="NCBI Taxonomy" id="2607765"/>
    <lineage>
        <taxon>Bacteria</taxon>
        <taxon>Bacillati</taxon>
        <taxon>Cyanobacteriota</taxon>
        <taxon>Cyanophyceae</taxon>
        <taxon>Coleofasciculales</taxon>
        <taxon>Coleofasciculaceae</taxon>
        <taxon>Symploca</taxon>
    </lineage>
</organism>
<evidence type="ECO:0000256" key="1">
    <source>
        <dbReference type="ARBA" id="ARBA00023125"/>
    </source>
</evidence>